<sequence>KVLLDQCFCVLLLCSFSFSALFSQTPSRSWQMAAHTEPGSAGGFFLLKGNFSWRGADGVGVKRATIYGGYSPRSGRPGFESRRHLPNVSPSFLSAYCQKIKIRKRPLVPKKYL</sequence>
<keyword evidence="1" id="KW-0732">Signal</keyword>
<feature type="non-terminal residue" evidence="2">
    <location>
        <position position="1"/>
    </location>
</feature>
<feature type="signal peptide" evidence="1">
    <location>
        <begin position="1"/>
        <end position="19"/>
    </location>
</feature>
<proteinExistence type="predicted"/>
<evidence type="ECO:0000313" key="3">
    <source>
        <dbReference type="Proteomes" id="UP001345963"/>
    </source>
</evidence>
<gene>
    <name evidence="2" type="ORF">ATANTOWER_026395</name>
</gene>
<comment type="caution">
    <text evidence="2">The sequence shown here is derived from an EMBL/GenBank/DDBJ whole genome shotgun (WGS) entry which is preliminary data.</text>
</comment>
<name>A0ABU7AZQ8_9TELE</name>
<organism evidence="2 3">
    <name type="scientific">Ataeniobius toweri</name>
    <dbReference type="NCBI Taxonomy" id="208326"/>
    <lineage>
        <taxon>Eukaryota</taxon>
        <taxon>Metazoa</taxon>
        <taxon>Chordata</taxon>
        <taxon>Craniata</taxon>
        <taxon>Vertebrata</taxon>
        <taxon>Euteleostomi</taxon>
        <taxon>Actinopterygii</taxon>
        <taxon>Neopterygii</taxon>
        <taxon>Teleostei</taxon>
        <taxon>Neoteleostei</taxon>
        <taxon>Acanthomorphata</taxon>
        <taxon>Ovalentaria</taxon>
        <taxon>Atherinomorphae</taxon>
        <taxon>Cyprinodontiformes</taxon>
        <taxon>Goodeidae</taxon>
        <taxon>Ataeniobius</taxon>
    </lineage>
</organism>
<reference evidence="2 3" key="1">
    <citation type="submission" date="2021-07" db="EMBL/GenBank/DDBJ databases">
        <authorList>
            <person name="Palmer J.M."/>
        </authorList>
    </citation>
    <scope>NUCLEOTIDE SEQUENCE [LARGE SCALE GENOMIC DNA]</scope>
    <source>
        <strain evidence="2 3">AT_MEX2019</strain>
        <tissue evidence="2">Muscle</tissue>
    </source>
</reference>
<keyword evidence="3" id="KW-1185">Reference proteome</keyword>
<accession>A0ABU7AZQ8</accession>
<dbReference type="Proteomes" id="UP001345963">
    <property type="component" value="Unassembled WGS sequence"/>
</dbReference>
<protein>
    <submittedName>
        <fullName evidence="2">Uncharacterized protein</fullName>
    </submittedName>
</protein>
<evidence type="ECO:0000256" key="1">
    <source>
        <dbReference type="SAM" id="SignalP"/>
    </source>
</evidence>
<dbReference type="EMBL" id="JAHUTI010035753">
    <property type="protein sequence ID" value="MED6243762.1"/>
    <property type="molecule type" value="Genomic_DNA"/>
</dbReference>
<feature type="chain" id="PRO_5046041110" evidence="1">
    <location>
        <begin position="20"/>
        <end position="113"/>
    </location>
</feature>
<evidence type="ECO:0000313" key="2">
    <source>
        <dbReference type="EMBL" id="MED6243762.1"/>
    </source>
</evidence>